<dbReference type="SUPFAM" id="SSF109604">
    <property type="entry name" value="HD-domain/PDEase-like"/>
    <property type="match status" value="1"/>
</dbReference>
<dbReference type="PROSITE" id="PS51833">
    <property type="entry name" value="HDOD"/>
    <property type="match status" value="1"/>
</dbReference>
<dbReference type="Proteomes" id="UP000178606">
    <property type="component" value="Unassembled WGS sequence"/>
</dbReference>
<dbReference type="InterPro" id="IPR003607">
    <property type="entry name" value="HD/PDEase_dom"/>
</dbReference>
<name>A0A1F6D2S7_HANXR</name>
<evidence type="ECO:0000313" key="3">
    <source>
        <dbReference type="Proteomes" id="UP000178606"/>
    </source>
</evidence>
<gene>
    <name evidence="2" type="ORF">A3F84_01725</name>
</gene>
<dbReference type="AlphaFoldDB" id="A0A1F6D2S7"/>
<dbReference type="PANTHER" id="PTHR33525:SF3">
    <property type="entry name" value="RIBONUCLEASE Y"/>
    <property type="match status" value="1"/>
</dbReference>
<proteinExistence type="predicted"/>
<organism evidence="2 3">
    <name type="scientific">Handelsmanbacteria sp. (strain RIFCSPLOWO2_12_FULL_64_10)</name>
    <dbReference type="NCBI Taxonomy" id="1817868"/>
    <lineage>
        <taxon>Bacteria</taxon>
        <taxon>Candidatus Handelsmaniibacteriota</taxon>
    </lineage>
</organism>
<accession>A0A1F6D2S7</accession>
<dbReference type="Gene3D" id="1.10.3210.10">
    <property type="entry name" value="Hypothetical protein af1432"/>
    <property type="match status" value="1"/>
</dbReference>
<dbReference type="NCBIfam" id="TIGR00277">
    <property type="entry name" value="HDIG"/>
    <property type="match status" value="1"/>
</dbReference>
<feature type="domain" description="HDOD" evidence="1">
    <location>
        <begin position="21"/>
        <end position="217"/>
    </location>
</feature>
<dbReference type="PANTHER" id="PTHR33525">
    <property type="match status" value="1"/>
</dbReference>
<comment type="caution">
    <text evidence="2">The sequence shown here is derived from an EMBL/GenBank/DDBJ whole genome shotgun (WGS) entry which is preliminary data.</text>
</comment>
<evidence type="ECO:0000259" key="1">
    <source>
        <dbReference type="PROSITE" id="PS51833"/>
    </source>
</evidence>
<dbReference type="InterPro" id="IPR006675">
    <property type="entry name" value="HDIG_dom"/>
</dbReference>
<sequence>MPEENEKPERLRKITEKIIGLPTLPIIVTRLIDLVGNPKTSAGDLDHLISADQALSAKILKVANSAFYGFPRRIATVKLAIVVLGFEAVKNIGLSVALLDRFPEGEAHDLFDRRQFWTHAIGCGAAARLLARRLRYRLEAEAFVAGILHDLGKLILVEYFQEKFLSAVRLARSENLYIARAEEMVLGVTHAEVGGWLAEKWNLPKQLVEVIARHHGPFPENEGLDAAEKPLDLTCIVHAADALCRSRGIGNSGDNRGPALHPYVARLFRKGQEMSDEALLDLLGDRLEEEIGRAEIFRSWSDNKGETENDNVDRDP</sequence>
<dbReference type="EMBL" id="MFKF01000066">
    <property type="protein sequence ID" value="OGG55620.1"/>
    <property type="molecule type" value="Genomic_DNA"/>
</dbReference>
<dbReference type="SMART" id="SM00471">
    <property type="entry name" value="HDc"/>
    <property type="match status" value="1"/>
</dbReference>
<evidence type="ECO:0000313" key="2">
    <source>
        <dbReference type="EMBL" id="OGG55620.1"/>
    </source>
</evidence>
<reference evidence="2 3" key="1">
    <citation type="journal article" date="2016" name="Nat. Commun.">
        <title>Thousands of microbial genomes shed light on interconnected biogeochemical processes in an aquifer system.</title>
        <authorList>
            <person name="Anantharaman K."/>
            <person name="Brown C.T."/>
            <person name="Hug L.A."/>
            <person name="Sharon I."/>
            <person name="Castelle C.J."/>
            <person name="Probst A.J."/>
            <person name="Thomas B.C."/>
            <person name="Singh A."/>
            <person name="Wilkins M.J."/>
            <person name="Karaoz U."/>
            <person name="Brodie E.L."/>
            <person name="Williams K.H."/>
            <person name="Hubbard S.S."/>
            <person name="Banfield J.F."/>
        </authorList>
    </citation>
    <scope>NUCLEOTIDE SEQUENCE [LARGE SCALE GENOMIC DNA]</scope>
    <source>
        <strain evidence="3">RIFCSPLOWO2_12_FULL_64_10</strain>
    </source>
</reference>
<dbReference type="InterPro" id="IPR013976">
    <property type="entry name" value="HDOD"/>
</dbReference>
<protein>
    <recommendedName>
        <fullName evidence="1">HDOD domain-containing protein</fullName>
    </recommendedName>
</protein>
<dbReference type="InterPro" id="IPR052340">
    <property type="entry name" value="RNase_Y/CdgJ"/>
</dbReference>
<dbReference type="Pfam" id="PF08668">
    <property type="entry name" value="HDOD"/>
    <property type="match status" value="1"/>
</dbReference>